<evidence type="ECO:0000256" key="1">
    <source>
        <dbReference type="ARBA" id="ARBA00022670"/>
    </source>
</evidence>
<sequence>MQKIKKYKTYVDIPTKYKWDLEDILEGKTIQEYIDEYFLLCEEQIKIKDSKYENIENYIQFLKLSEKSILLKNKITNYLSNRLNINLVDNEINAISNDFEQKSQAYDIKMGSELNNLYKNKDKITSWLNDSRLKDIKKDLEFTLKQFDHKLDEKIESYLNDTAISNPSMEELFSILTNVEIKFEDVLSSKGEKFPLTESNRSLLMKNLDETVRKNAYFNYFNGFLKHKDTLTKFLYNHFKKMSVESLYRKYPSTINAILEDDQINENLLSNLFATVIEKSKIFTKFKKYKKMFFEKKFGKKFEKWDSSVDLVNIKNTYSIEEMQQTVLDALNVMPEEYRKLASKAINEKWIDYIETSSKMSGAYSIGETYGINKKYILMNFDGTINSLFTLIHELGHSMHSYYSDKSNSIFRSSYPLFLAEIASIFNELLLSDYLITHAKSDEEKFYLLNQDINNFIGTVLIQTIWANFEYELYNGIDKGKFLNSYPEMEKLYSEVYNRYSHSTKLKLGDKENIYSVTIPHFYYGFYVYKYALGYIIANSFFLDYKMQGSVSLQNYIANFLCSGDRSWPTETLKNCGIDVYKSEVYDKAFKTIDEKIEEYIKLGKKIFFNK</sequence>
<feature type="domain" description="Peptidase M3A/M3B catalytic" evidence="7">
    <location>
        <begin position="203"/>
        <end position="591"/>
    </location>
</feature>
<comment type="cofactor">
    <cofactor evidence="6">
        <name>Zn(2+)</name>
        <dbReference type="ChEBI" id="CHEBI:29105"/>
    </cofactor>
    <text evidence="6">Binds 1 zinc ion.</text>
</comment>
<organism evidence="9 10">
    <name type="scientific">Metamycoplasma hyosynoviae</name>
    <dbReference type="NCBI Taxonomy" id="29559"/>
    <lineage>
        <taxon>Bacteria</taxon>
        <taxon>Bacillati</taxon>
        <taxon>Mycoplasmatota</taxon>
        <taxon>Mycoplasmoidales</taxon>
        <taxon>Metamycoplasmataceae</taxon>
        <taxon>Metamycoplasma</taxon>
    </lineage>
</organism>
<feature type="domain" description="Oligopeptidase F N-terminal" evidence="8">
    <location>
        <begin position="120"/>
        <end position="183"/>
    </location>
</feature>
<dbReference type="AlphaFoldDB" id="A0A4R7TY56"/>
<dbReference type="InterPro" id="IPR004438">
    <property type="entry name" value="Peptidase_M3B"/>
</dbReference>
<dbReference type="GO" id="GO:0006508">
    <property type="term" value="P:proteolysis"/>
    <property type="evidence" value="ECO:0007669"/>
    <property type="project" value="UniProtKB-KW"/>
</dbReference>
<dbReference type="Gene3D" id="1.10.1370.20">
    <property type="entry name" value="Oligoendopeptidase f, C-terminal domain"/>
    <property type="match status" value="1"/>
</dbReference>
<dbReference type="GO" id="GO:0046872">
    <property type="term" value="F:metal ion binding"/>
    <property type="evidence" value="ECO:0007669"/>
    <property type="project" value="UniProtKB-UniRule"/>
</dbReference>
<dbReference type="PANTHER" id="PTHR11804">
    <property type="entry name" value="PROTEASE M3 THIMET OLIGOPEPTIDASE-RELATED"/>
    <property type="match status" value="1"/>
</dbReference>
<name>A0A4R7TY56_9BACT</name>
<comment type="similarity">
    <text evidence="6">Belongs to the peptidase M3B family.</text>
</comment>
<evidence type="ECO:0000259" key="7">
    <source>
        <dbReference type="Pfam" id="PF01432"/>
    </source>
</evidence>
<evidence type="ECO:0000313" key="9">
    <source>
        <dbReference type="EMBL" id="TDU97821.1"/>
    </source>
</evidence>
<keyword evidence="2 6" id="KW-0479">Metal-binding</keyword>
<dbReference type="InterPro" id="IPR001567">
    <property type="entry name" value="Pept_M3A_M3B_dom"/>
</dbReference>
<dbReference type="InterPro" id="IPR045090">
    <property type="entry name" value="Pept_M3A_M3B"/>
</dbReference>
<dbReference type="InterPro" id="IPR042088">
    <property type="entry name" value="OligoPept_F_C"/>
</dbReference>
<dbReference type="Proteomes" id="UP000294882">
    <property type="component" value="Unassembled WGS sequence"/>
</dbReference>
<dbReference type="CDD" id="cd09608">
    <property type="entry name" value="M3B_PepF"/>
    <property type="match status" value="1"/>
</dbReference>
<evidence type="ECO:0000313" key="10">
    <source>
        <dbReference type="Proteomes" id="UP000294882"/>
    </source>
</evidence>
<accession>A0A4R7TY56</accession>
<dbReference type="NCBIfam" id="TIGR00181">
    <property type="entry name" value="pepF"/>
    <property type="match status" value="1"/>
</dbReference>
<dbReference type="InterPro" id="IPR013647">
    <property type="entry name" value="OligopepF_N_dom"/>
</dbReference>
<evidence type="ECO:0000256" key="5">
    <source>
        <dbReference type="ARBA" id="ARBA00023049"/>
    </source>
</evidence>
<dbReference type="GO" id="GO:0004222">
    <property type="term" value="F:metalloendopeptidase activity"/>
    <property type="evidence" value="ECO:0007669"/>
    <property type="project" value="UniProtKB-UniRule"/>
</dbReference>
<dbReference type="EC" id="3.4.24.-" evidence="6"/>
<dbReference type="PANTHER" id="PTHR11804:SF84">
    <property type="entry name" value="SACCHAROLYSIN"/>
    <property type="match status" value="1"/>
</dbReference>
<dbReference type="Gene3D" id="1.10.287.830">
    <property type="entry name" value="putative peptidase helix hairpin domain like"/>
    <property type="match status" value="1"/>
</dbReference>
<keyword evidence="5 6" id="KW-0482">Metalloprotease</keyword>
<gene>
    <name evidence="9" type="ORF">JN03_0338</name>
</gene>
<keyword evidence="4 6" id="KW-0862">Zinc</keyword>
<keyword evidence="1 6" id="KW-0645">Protease</keyword>
<evidence type="ECO:0000256" key="2">
    <source>
        <dbReference type="ARBA" id="ARBA00022723"/>
    </source>
</evidence>
<dbReference type="Pfam" id="PF01432">
    <property type="entry name" value="Peptidase_M3"/>
    <property type="match status" value="1"/>
</dbReference>
<dbReference type="EMBL" id="SOCH01000003">
    <property type="protein sequence ID" value="TDU97821.1"/>
    <property type="molecule type" value="Genomic_DNA"/>
</dbReference>
<keyword evidence="3 6" id="KW-0378">Hydrolase</keyword>
<evidence type="ECO:0000256" key="4">
    <source>
        <dbReference type="ARBA" id="ARBA00022833"/>
    </source>
</evidence>
<comment type="function">
    <text evidence="6">Has oligopeptidase activity and degrades a variety of small bioactive peptides.</text>
</comment>
<dbReference type="SUPFAM" id="SSF55486">
    <property type="entry name" value="Metalloproteases ('zincins'), catalytic domain"/>
    <property type="match status" value="1"/>
</dbReference>
<comment type="caution">
    <text evidence="9">The sequence shown here is derived from an EMBL/GenBank/DDBJ whole genome shotgun (WGS) entry which is preliminary data.</text>
</comment>
<evidence type="ECO:0000259" key="8">
    <source>
        <dbReference type="Pfam" id="PF08439"/>
    </source>
</evidence>
<evidence type="ECO:0000256" key="3">
    <source>
        <dbReference type="ARBA" id="ARBA00022801"/>
    </source>
</evidence>
<protein>
    <recommendedName>
        <fullName evidence="6">Oligopeptidase F</fullName>
        <ecNumber evidence="6">3.4.24.-</ecNumber>
    </recommendedName>
</protein>
<evidence type="ECO:0000256" key="6">
    <source>
        <dbReference type="RuleBase" id="RU368091"/>
    </source>
</evidence>
<dbReference type="Pfam" id="PF08439">
    <property type="entry name" value="Peptidase_M3_N"/>
    <property type="match status" value="1"/>
</dbReference>
<dbReference type="RefSeq" id="WP_134076584.1">
    <property type="nucleotide sequence ID" value="NZ_SOCH01000003.1"/>
</dbReference>
<dbReference type="GO" id="GO:0006518">
    <property type="term" value="P:peptide metabolic process"/>
    <property type="evidence" value="ECO:0007669"/>
    <property type="project" value="TreeGrafter"/>
</dbReference>
<proteinExistence type="inferred from homology"/>
<reference evidence="9 10" key="1">
    <citation type="submission" date="2019-03" db="EMBL/GenBank/DDBJ databases">
        <title>Genomic Encyclopedia of Archaeal and Bacterial Type Strains, Phase II (KMG-II): from individual species to whole genera.</title>
        <authorList>
            <person name="Goeker M."/>
        </authorList>
    </citation>
    <scope>NUCLEOTIDE SEQUENCE [LARGE SCALE GENOMIC DNA]</scope>
    <source>
        <strain evidence="9 10">ATCC 25591</strain>
    </source>
</reference>
<dbReference type="Gene3D" id="1.20.140.70">
    <property type="entry name" value="Oligopeptidase f, N-terminal domain"/>
    <property type="match status" value="1"/>
</dbReference>